<dbReference type="EMBL" id="JARQWQ010000035">
    <property type="protein sequence ID" value="KAK2560807.1"/>
    <property type="molecule type" value="Genomic_DNA"/>
</dbReference>
<evidence type="ECO:0000313" key="2">
    <source>
        <dbReference type="Proteomes" id="UP001249851"/>
    </source>
</evidence>
<dbReference type="Proteomes" id="UP001249851">
    <property type="component" value="Unassembled WGS sequence"/>
</dbReference>
<reference evidence="1" key="2">
    <citation type="journal article" date="2023" name="Science">
        <title>Genomic signatures of disease resistance in endangered staghorn corals.</title>
        <authorList>
            <person name="Vollmer S.V."/>
            <person name="Selwyn J.D."/>
            <person name="Despard B.A."/>
            <person name="Roesel C.L."/>
        </authorList>
    </citation>
    <scope>NUCLEOTIDE SEQUENCE</scope>
    <source>
        <strain evidence="1">K2</strain>
    </source>
</reference>
<keyword evidence="2" id="KW-1185">Reference proteome</keyword>
<proteinExistence type="predicted"/>
<reference evidence="1" key="1">
    <citation type="journal article" date="2023" name="G3 (Bethesda)">
        <title>Whole genome assembly and annotation of the endangered Caribbean coral Acropora cervicornis.</title>
        <authorList>
            <person name="Selwyn J.D."/>
            <person name="Vollmer S.V."/>
        </authorList>
    </citation>
    <scope>NUCLEOTIDE SEQUENCE</scope>
    <source>
        <strain evidence="1">K2</strain>
    </source>
</reference>
<name>A0AAD9V4H2_ACRCE</name>
<organism evidence="1 2">
    <name type="scientific">Acropora cervicornis</name>
    <name type="common">Staghorn coral</name>
    <dbReference type="NCBI Taxonomy" id="6130"/>
    <lineage>
        <taxon>Eukaryota</taxon>
        <taxon>Metazoa</taxon>
        <taxon>Cnidaria</taxon>
        <taxon>Anthozoa</taxon>
        <taxon>Hexacorallia</taxon>
        <taxon>Scleractinia</taxon>
        <taxon>Astrocoeniina</taxon>
        <taxon>Acroporidae</taxon>
        <taxon>Acropora</taxon>
    </lineage>
</organism>
<protein>
    <submittedName>
        <fullName evidence="1">Uncharacterized protein</fullName>
    </submittedName>
</protein>
<comment type="caution">
    <text evidence="1">The sequence shown here is derived from an EMBL/GenBank/DDBJ whole genome shotgun (WGS) entry which is preliminary data.</text>
</comment>
<sequence length="134" mass="15093">MASSGVVKAFSFYRDDEGSAFKRHRGRVPFDIEKHNSMEIACKHLIEFMGIKQQAEKFGFGSFDLKLFRLEKIDGKAENFAVVMKAQLNMELPFLMGSTTSELNGGYLILILENVIYFSAQGSLHRCSLETKAS</sequence>
<dbReference type="AlphaFoldDB" id="A0AAD9V4H2"/>
<gene>
    <name evidence="1" type="ORF">P5673_016610</name>
</gene>
<accession>A0AAD9V4H2</accession>
<evidence type="ECO:0000313" key="1">
    <source>
        <dbReference type="EMBL" id="KAK2560807.1"/>
    </source>
</evidence>